<feature type="region of interest" description="Disordered" evidence="1">
    <location>
        <begin position="161"/>
        <end position="213"/>
    </location>
</feature>
<protein>
    <submittedName>
        <fullName evidence="2">Uncharacterized protein</fullName>
    </submittedName>
</protein>
<evidence type="ECO:0000256" key="1">
    <source>
        <dbReference type="SAM" id="MobiDB-lite"/>
    </source>
</evidence>
<evidence type="ECO:0000313" key="3">
    <source>
        <dbReference type="Proteomes" id="UP000434101"/>
    </source>
</evidence>
<dbReference type="PROSITE" id="PS51318">
    <property type="entry name" value="TAT"/>
    <property type="match status" value="1"/>
</dbReference>
<organism evidence="2 3">
    <name type="scientific">Natronorubrum halalkaliphilum</name>
    <dbReference type="NCBI Taxonomy" id="2691917"/>
    <lineage>
        <taxon>Archaea</taxon>
        <taxon>Methanobacteriati</taxon>
        <taxon>Methanobacteriota</taxon>
        <taxon>Stenosarchaea group</taxon>
        <taxon>Halobacteria</taxon>
        <taxon>Halobacteriales</taxon>
        <taxon>Natrialbaceae</taxon>
        <taxon>Natronorubrum</taxon>
    </lineage>
</organism>
<name>A0A6B0VRC3_9EURY</name>
<comment type="caution">
    <text evidence="2">The sequence shown here is derived from an EMBL/GenBank/DDBJ whole genome shotgun (WGS) entry which is preliminary data.</text>
</comment>
<dbReference type="InterPro" id="IPR006311">
    <property type="entry name" value="TAT_signal"/>
</dbReference>
<dbReference type="AlphaFoldDB" id="A0A6B0VRC3"/>
<dbReference type="EMBL" id="WUYX01000053">
    <property type="protein sequence ID" value="MXV63627.1"/>
    <property type="molecule type" value="Genomic_DNA"/>
</dbReference>
<feature type="compositionally biased region" description="Acidic residues" evidence="1">
    <location>
        <begin position="171"/>
        <end position="182"/>
    </location>
</feature>
<evidence type="ECO:0000313" key="2">
    <source>
        <dbReference type="EMBL" id="MXV63627.1"/>
    </source>
</evidence>
<accession>A0A6B0VRC3</accession>
<dbReference type="OrthoDB" id="160599at2157"/>
<proteinExistence type="predicted"/>
<gene>
    <name evidence="2" type="ORF">GS429_16485</name>
</gene>
<dbReference type="Proteomes" id="UP000434101">
    <property type="component" value="Unassembled WGS sequence"/>
</dbReference>
<keyword evidence="3" id="KW-1185">Reference proteome</keyword>
<feature type="compositionally biased region" description="Basic and acidic residues" evidence="1">
    <location>
        <begin position="186"/>
        <end position="213"/>
    </location>
</feature>
<reference evidence="2 3" key="1">
    <citation type="submission" date="2020-01" db="EMBL/GenBank/DDBJ databases">
        <title>Natronorubrum sp. JWXQ-INN 674 isolated from Inner Mongolia Autonomous Region of China.</title>
        <authorList>
            <person name="Xue Q."/>
        </authorList>
    </citation>
    <scope>NUCLEOTIDE SEQUENCE [LARGE SCALE GENOMIC DNA]</scope>
    <source>
        <strain evidence="2 3">JWXQ-INN-674</strain>
    </source>
</reference>
<sequence length="324" mass="35182">MHDSNGSLNVSRRALLRVSAGTAAFSAVGTGLVSADGGTGGSRDWFDRRCPDATLEPSMGHCAGASTDGCDDDHPETVELQTAVRASLEERYPDAGALVEAGYKPYFDTLDRDADGWSHWINPDYVGDDTVMDPDRPESVLVDNESWRSIGVMFVATRGGESLESPPAVYDEGDADDGDDVGSDGGTDHEGHSGHDDHENHGSDDHEGHGSDDRCSPWHYHAGLPGRFAWWYYRQAYEQDFADGDLQLPCRTPCMMHVWSVDHPEGVYAHDGPPAAYREQEPADDPGFETDAKPGSDELGWDVLPDDLVPEQRPEDLAALIPGL</sequence>
<dbReference type="RefSeq" id="WP_160066432.1">
    <property type="nucleotide sequence ID" value="NZ_WUYX01000053.1"/>
</dbReference>
<feature type="region of interest" description="Disordered" evidence="1">
    <location>
        <begin position="271"/>
        <end position="324"/>
    </location>
</feature>